<keyword evidence="1" id="KW-0479">Metal-binding</keyword>
<dbReference type="SMART" id="SM00547">
    <property type="entry name" value="ZnF_RBZ"/>
    <property type="match status" value="2"/>
</dbReference>
<evidence type="ECO:0000256" key="1">
    <source>
        <dbReference type="ARBA" id="ARBA00022723"/>
    </source>
</evidence>
<dbReference type="InterPro" id="IPR001876">
    <property type="entry name" value="Znf_RanBP2"/>
</dbReference>
<dbReference type="PROSITE" id="PS01358">
    <property type="entry name" value="ZF_RANBP2_1"/>
    <property type="match status" value="1"/>
</dbReference>
<dbReference type="SUPFAM" id="SSF90209">
    <property type="entry name" value="Ran binding protein zinc finger-like"/>
    <property type="match status" value="1"/>
</dbReference>
<dbReference type="InterPro" id="IPR036443">
    <property type="entry name" value="Znf_RanBP2_sf"/>
</dbReference>
<evidence type="ECO:0000256" key="3">
    <source>
        <dbReference type="ARBA" id="ARBA00022833"/>
    </source>
</evidence>
<evidence type="ECO:0000256" key="4">
    <source>
        <dbReference type="PROSITE-ProRule" id="PRU00322"/>
    </source>
</evidence>
<dbReference type="GO" id="GO:0005737">
    <property type="term" value="C:cytoplasm"/>
    <property type="evidence" value="ECO:0007669"/>
    <property type="project" value="TreeGrafter"/>
</dbReference>
<feature type="domain" description="RanBP2-type" evidence="6">
    <location>
        <begin position="562"/>
        <end position="591"/>
    </location>
</feature>
<dbReference type="Proteomes" id="UP001258017">
    <property type="component" value="Unassembled WGS sequence"/>
</dbReference>
<protein>
    <recommendedName>
        <fullName evidence="6">RanBP2-type domain-containing protein</fullName>
    </recommendedName>
</protein>
<dbReference type="Pfam" id="PF21388">
    <property type="entry name" value="SPATA2_PUB-like"/>
    <property type="match status" value="1"/>
</dbReference>
<keyword evidence="8" id="KW-1185">Reference proteome</keyword>
<keyword evidence="2 4" id="KW-0863">Zinc-finger</keyword>
<dbReference type="InterPro" id="IPR048839">
    <property type="entry name" value="SPATA2_PUB-like"/>
</dbReference>
<dbReference type="PANTHER" id="PTHR15326">
    <property type="entry name" value="SPERMATOGENESIS-ASSOCIATED PROTEIN 2/TAMOZHENNIC"/>
    <property type="match status" value="1"/>
</dbReference>
<evidence type="ECO:0000256" key="2">
    <source>
        <dbReference type="ARBA" id="ARBA00022771"/>
    </source>
</evidence>
<name>A0AAD9RDY8_9HYME</name>
<organism evidence="7 8">
    <name type="scientific">Odynerus spinipes</name>
    <dbReference type="NCBI Taxonomy" id="1348599"/>
    <lineage>
        <taxon>Eukaryota</taxon>
        <taxon>Metazoa</taxon>
        <taxon>Ecdysozoa</taxon>
        <taxon>Arthropoda</taxon>
        <taxon>Hexapoda</taxon>
        <taxon>Insecta</taxon>
        <taxon>Pterygota</taxon>
        <taxon>Neoptera</taxon>
        <taxon>Endopterygota</taxon>
        <taxon>Hymenoptera</taxon>
        <taxon>Apocrita</taxon>
        <taxon>Aculeata</taxon>
        <taxon>Vespoidea</taxon>
        <taxon>Vespidae</taxon>
        <taxon>Eumeninae</taxon>
        <taxon>Odynerus</taxon>
    </lineage>
</organism>
<comment type="caution">
    <text evidence="7">The sequence shown here is derived from an EMBL/GenBank/DDBJ whole genome shotgun (WGS) entry which is preliminary data.</text>
</comment>
<keyword evidence="3" id="KW-0862">Zinc</keyword>
<feature type="region of interest" description="Disordered" evidence="5">
    <location>
        <begin position="463"/>
        <end position="489"/>
    </location>
</feature>
<dbReference type="PROSITE" id="PS50199">
    <property type="entry name" value="ZF_RANBP2_2"/>
    <property type="match status" value="1"/>
</dbReference>
<proteinExistence type="predicted"/>
<dbReference type="PANTHER" id="PTHR15326:SF2">
    <property type="entry name" value="PROTEIN TAMOZHENNIC"/>
    <property type="match status" value="1"/>
</dbReference>
<dbReference type="Gene3D" id="1.20.58.2190">
    <property type="match status" value="1"/>
</dbReference>
<dbReference type="InterPro" id="IPR036339">
    <property type="entry name" value="PUB-like_dom_sf"/>
</dbReference>
<dbReference type="Gene3D" id="2.30.30.380">
    <property type="entry name" value="Zn-finger domain of Sec23/24"/>
    <property type="match status" value="1"/>
</dbReference>
<evidence type="ECO:0000256" key="5">
    <source>
        <dbReference type="SAM" id="MobiDB-lite"/>
    </source>
</evidence>
<feature type="compositionally biased region" description="Basic and acidic residues" evidence="5">
    <location>
        <begin position="463"/>
        <end position="472"/>
    </location>
</feature>
<dbReference type="EMBL" id="JAIFRP010004357">
    <property type="protein sequence ID" value="KAK2577266.1"/>
    <property type="molecule type" value="Genomic_DNA"/>
</dbReference>
<reference evidence="7" key="2">
    <citation type="journal article" date="2023" name="Commun. Biol.">
        <title>Intrasexual cuticular hydrocarbon dimorphism in a wasp sheds light on hydrocarbon biosynthesis genes in Hymenoptera.</title>
        <authorList>
            <person name="Moris V.C."/>
            <person name="Podsiadlowski L."/>
            <person name="Martin S."/>
            <person name="Oeyen J.P."/>
            <person name="Donath A."/>
            <person name="Petersen M."/>
            <person name="Wilbrandt J."/>
            <person name="Misof B."/>
            <person name="Liedtke D."/>
            <person name="Thamm M."/>
            <person name="Scheiner R."/>
            <person name="Schmitt T."/>
            <person name="Niehuis O."/>
        </authorList>
    </citation>
    <scope>NUCLEOTIDE SEQUENCE</scope>
    <source>
        <strain evidence="7">GBR_01_08_01A</strain>
    </source>
</reference>
<dbReference type="AlphaFoldDB" id="A0AAD9RDY8"/>
<evidence type="ECO:0000313" key="7">
    <source>
        <dbReference type="EMBL" id="KAK2577266.1"/>
    </source>
</evidence>
<evidence type="ECO:0000259" key="6">
    <source>
        <dbReference type="PROSITE" id="PS50199"/>
    </source>
</evidence>
<accession>A0AAD9RDY8</accession>
<feature type="compositionally biased region" description="Basic residues" evidence="5">
    <location>
        <begin position="477"/>
        <end position="489"/>
    </location>
</feature>
<sequence>MASIIYSNVEFLGGIKMANDLILRSKDKLQEISMKLEQSHLAYLQTDDSPLKLDQRRKLEGFIKEYLCLVPNENKYMFHETADILHRSAAILQDFSGYRAATAWSAISLYAANLVAQPWRKEYRTLRTYSGYYKHEVQANLIGAELMFEQMGYKHAGREVLVLEGPIDPDKVTNVSRDAIVAFVECQILKQIWECVSKNYTISWLEVLEFRENHVGTPEQAIRALNHRFFEKLHQNRVKVDTYRNYHYPQFATMSAVPPPLNYHIPSNNYSVSPCSSDYRCINDANVIPKNYHYFNLMDHGMLNHYGTYGCMPPGSKCGNIHNNSYYPTVPAYTARVPTDKLVELNMPLPVVNYDKTKKSSQRTLEMDEVDFHKRHFIDSDNDYAKVEKKYIKPYSSIEKNAHESWDFVYKNLESQGYSKDLGDREDILNKTDLDSRYPKQKLLKSLENEEKHCIYPLEKKRSSRADVKDTNSHITNGRKHHHDTLPFKKKSSSFDLSDSNRYHNDAGIENQSYLYGTVKKHNSQMLPIQRSHHSSEQISKITSSINNLELSESKKENSNEDKNKWNCATCTFLNSSEREICEMCMKSKFKGNEDKPLASGGKECPKCTLVNEKNVSVCAACDESLKDSPTYI</sequence>
<gene>
    <name evidence="7" type="ORF">KPH14_003404</name>
</gene>
<dbReference type="SUPFAM" id="SSF143503">
    <property type="entry name" value="PUG domain-like"/>
    <property type="match status" value="1"/>
</dbReference>
<dbReference type="GO" id="GO:0008270">
    <property type="term" value="F:zinc ion binding"/>
    <property type="evidence" value="ECO:0007669"/>
    <property type="project" value="UniProtKB-KW"/>
</dbReference>
<evidence type="ECO:0000313" key="8">
    <source>
        <dbReference type="Proteomes" id="UP001258017"/>
    </source>
</evidence>
<reference evidence="7" key="1">
    <citation type="submission" date="2021-08" db="EMBL/GenBank/DDBJ databases">
        <authorList>
            <person name="Misof B."/>
            <person name="Oliver O."/>
            <person name="Podsiadlowski L."/>
            <person name="Donath A."/>
            <person name="Peters R."/>
            <person name="Mayer C."/>
            <person name="Rust J."/>
            <person name="Gunkel S."/>
            <person name="Lesny P."/>
            <person name="Martin S."/>
            <person name="Oeyen J.P."/>
            <person name="Petersen M."/>
            <person name="Panagiotis P."/>
            <person name="Wilbrandt J."/>
            <person name="Tanja T."/>
        </authorList>
    </citation>
    <scope>NUCLEOTIDE SEQUENCE</scope>
    <source>
        <strain evidence="7">GBR_01_08_01A</strain>
        <tissue evidence="7">Thorax + abdomen</tissue>
    </source>
</reference>